<dbReference type="AlphaFoldDB" id="A0AAQ4FHZ9"/>
<evidence type="ECO:0000313" key="2">
    <source>
        <dbReference type="EMBL" id="KAK8786907.1"/>
    </source>
</evidence>
<feature type="region of interest" description="Disordered" evidence="1">
    <location>
        <begin position="60"/>
        <end position="86"/>
    </location>
</feature>
<comment type="caution">
    <text evidence="2">The sequence shown here is derived from an EMBL/GenBank/DDBJ whole genome shotgun (WGS) entry which is preliminary data.</text>
</comment>
<dbReference type="Proteomes" id="UP001321473">
    <property type="component" value="Unassembled WGS sequence"/>
</dbReference>
<keyword evidence="3" id="KW-1185">Reference proteome</keyword>
<evidence type="ECO:0000313" key="3">
    <source>
        <dbReference type="Proteomes" id="UP001321473"/>
    </source>
</evidence>
<reference evidence="2 3" key="1">
    <citation type="journal article" date="2023" name="Arcadia Sci">
        <title>De novo assembly of a long-read Amblyomma americanum tick genome.</title>
        <authorList>
            <person name="Chou S."/>
            <person name="Poskanzer K.E."/>
            <person name="Rollins M."/>
            <person name="Thuy-Boun P.S."/>
        </authorList>
    </citation>
    <scope>NUCLEOTIDE SEQUENCE [LARGE SCALE GENOMIC DNA]</scope>
    <source>
        <strain evidence="2">F_SG_1</strain>
        <tissue evidence="2">Salivary glands</tissue>
    </source>
</reference>
<dbReference type="EMBL" id="JARKHS020002295">
    <property type="protein sequence ID" value="KAK8786907.1"/>
    <property type="molecule type" value="Genomic_DNA"/>
</dbReference>
<proteinExistence type="predicted"/>
<name>A0AAQ4FHZ9_AMBAM</name>
<gene>
    <name evidence="2" type="ORF">V5799_023317</name>
</gene>
<protein>
    <submittedName>
        <fullName evidence="2">Uncharacterized protein</fullName>
    </submittedName>
</protein>
<organism evidence="2 3">
    <name type="scientific">Amblyomma americanum</name>
    <name type="common">Lone star tick</name>
    <dbReference type="NCBI Taxonomy" id="6943"/>
    <lineage>
        <taxon>Eukaryota</taxon>
        <taxon>Metazoa</taxon>
        <taxon>Ecdysozoa</taxon>
        <taxon>Arthropoda</taxon>
        <taxon>Chelicerata</taxon>
        <taxon>Arachnida</taxon>
        <taxon>Acari</taxon>
        <taxon>Parasitiformes</taxon>
        <taxon>Ixodida</taxon>
        <taxon>Ixodoidea</taxon>
        <taxon>Ixodidae</taxon>
        <taxon>Amblyomminae</taxon>
        <taxon>Amblyomma</taxon>
    </lineage>
</organism>
<evidence type="ECO:0000256" key="1">
    <source>
        <dbReference type="SAM" id="MobiDB-lite"/>
    </source>
</evidence>
<sequence>MRRKPVVNSKRGAQKCSRVHHLPFRLTDPFSFCNRGPQVCASTWPGRLRAARSPCSAAAVMSRRPSAGHASAGTQPRVATGPPSTL</sequence>
<accession>A0AAQ4FHZ9</accession>